<gene>
    <name evidence="1" type="ORF">AWRI4233_LOCUS6678</name>
</gene>
<accession>A0A9N8K2T2</accession>
<dbReference type="AlphaFoldDB" id="A0A9N8K2T2"/>
<evidence type="ECO:0000313" key="2">
    <source>
        <dbReference type="Proteomes" id="UP000714618"/>
    </source>
</evidence>
<proteinExistence type="predicted"/>
<reference evidence="1" key="1">
    <citation type="submission" date="2020-06" db="EMBL/GenBank/DDBJ databases">
        <authorList>
            <person name="Onetto C."/>
        </authorList>
    </citation>
    <scope>NUCLEOTIDE SEQUENCE</scope>
</reference>
<evidence type="ECO:0000313" key="1">
    <source>
        <dbReference type="EMBL" id="CAD0097854.1"/>
    </source>
</evidence>
<organism evidence="1 2">
    <name type="scientific">Aureobasidium mustum</name>
    <dbReference type="NCBI Taxonomy" id="2773714"/>
    <lineage>
        <taxon>Eukaryota</taxon>
        <taxon>Fungi</taxon>
        <taxon>Dikarya</taxon>
        <taxon>Ascomycota</taxon>
        <taxon>Pezizomycotina</taxon>
        <taxon>Dothideomycetes</taxon>
        <taxon>Dothideomycetidae</taxon>
        <taxon>Dothideales</taxon>
        <taxon>Saccotheciaceae</taxon>
        <taxon>Aureobasidium</taxon>
    </lineage>
</organism>
<comment type="caution">
    <text evidence="1">The sequence shown here is derived from an EMBL/GenBank/DDBJ whole genome shotgun (WGS) entry which is preliminary data.</text>
</comment>
<dbReference type="EMBL" id="CAIJEO010000008">
    <property type="protein sequence ID" value="CAD0097854.1"/>
    <property type="molecule type" value="Genomic_DNA"/>
</dbReference>
<dbReference type="InterPro" id="IPR045702">
    <property type="entry name" value="DUF6060"/>
</dbReference>
<sequence>MGIMNVISGVPVEPVDAGPVRVTTRTLAKRAYGDFVVTEGPYSSIGAPVRVSDDVQCPAIGSCSAQLTKEASQSRTLSVSVSVSDPFGIISASVGVDFTKERSRSFTSNFPLQEGSSGYVVYTPYTQCIKGHFSGGCSDDGVETEACYPEAMNDGSLL</sequence>
<name>A0A9N8K2T2_9PEZI</name>
<dbReference type="Proteomes" id="UP000714618">
    <property type="component" value="Unassembled WGS sequence"/>
</dbReference>
<dbReference type="OrthoDB" id="3634414at2759"/>
<feature type="non-terminal residue" evidence="1">
    <location>
        <position position="1"/>
    </location>
</feature>
<protein>
    <submittedName>
        <fullName evidence="1">Uncharacterized protein</fullName>
    </submittedName>
</protein>
<keyword evidence="2" id="KW-1185">Reference proteome</keyword>
<dbReference type="Pfam" id="PF19535">
    <property type="entry name" value="DUF6060"/>
    <property type="match status" value="1"/>
</dbReference>